<feature type="binding site" evidence="9">
    <location>
        <position position="13"/>
    </location>
    <ligand>
        <name>ATP</name>
        <dbReference type="ChEBI" id="CHEBI:30616"/>
    </ligand>
</feature>
<feature type="binding site" evidence="9">
    <location>
        <position position="309"/>
    </location>
    <ligand>
        <name>ATP</name>
        <dbReference type="ChEBI" id="CHEBI:30616"/>
    </ligand>
</feature>
<evidence type="ECO:0000256" key="4">
    <source>
        <dbReference type="ARBA" id="ARBA00022741"/>
    </source>
</evidence>
<evidence type="ECO:0000259" key="11">
    <source>
        <dbReference type="Pfam" id="PF00370"/>
    </source>
</evidence>
<dbReference type="SUPFAM" id="SSF53067">
    <property type="entry name" value="Actin-like ATPase domain"/>
    <property type="match status" value="2"/>
</dbReference>
<feature type="binding site" evidence="9">
    <location>
        <position position="409"/>
    </location>
    <ligand>
        <name>ATP</name>
        <dbReference type="ChEBI" id="CHEBI:30616"/>
    </ligand>
</feature>
<feature type="binding site" evidence="9">
    <location>
        <position position="413"/>
    </location>
    <ligand>
        <name>ADP</name>
        <dbReference type="ChEBI" id="CHEBI:456216"/>
    </ligand>
</feature>
<keyword evidence="5 9" id="KW-0418">Kinase</keyword>
<dbReference type="PANTHER" id="PTHR10196">
    <property type="entry name" value="SUGAR KINASE"/>
    <property type="match status" value="1"/>
</dbReference>
<feature type="binding site" evidence="9">
    <location>
        <position position="11"/>
    </location>
    <ligand>
        <name>ADP</name>
        <dbReference type="ChEBI" id="CHEBI:456216"/>
    </ligand>
</feature>
<feature type="binding site" evidence="9">
    <location>
        <position position="81"/>
    </location>
    <ligand>
        <name>glycerol</name>
        <dbReference type="ChEBI" id="CHEBI:17754"/>
    </ligand>
</feature>
<dbReference type="GO" id="GO:0004370">
    <property type="term" value="F:glycerol kinase activity"/>
    <property type="evidence" value="ECO:0007669"/>
    <property type="project" value="UniProtKB-UniRule"/>
</dbReference>
<keyword evidence="3 9" id="KW-0808">Transferase</keyword>
<dbReference type="EC" id="2.7.1.30" evidence="9"/>
<dbReference type="Pfam" id="PF02782">
    <property type="entry name" value="FGGY_C"/>
    <property type="match status" value="1"/>
</dbReference>
<comment type="function">
    <text evidence="9">Key enzyme in the regulation of glycerol uptake and metabolism. Catalyzes the phosphorylation of glycerol to yield sn-glycerol 3-phosphate.</text>
</comment>
<reference evidence="13" key="1">
    <citation type="submission" date="2020-12" db="EMBL/GenBank/DDBJ databases">
        <title>The genome sequence of Inhella sp. 4Y17.</title>
        <authorList>
            <person name="Liu Y."/>
        </authorList>
    </citation>
    <scope>NUCLEOTIDE SEQUENCE</scope>
    <source>
        <strain evidence="13">4Y10</strain>
    </source>
</reference>
<evidence type="ECO:0000256" key="6">
    <source>
        <dbReference type="ARBA" id="ARBA00022798"/>
    </source>
</evidence>
<dbReference type="InterPro" id="IPR005999">
    <property type="entry name" value="Glycerol_kin"/>
</dbReference>
<dbReference type="InterPro" id="IPR000577">
    <property type="entry name" value="Carb_kinase_FGGY"/>
</dbReference>
<keyword evidence="7 9" id="KW-0067">ATP-binding</keyword>
<feature type="binding site" evidence="9">
    <location>
        <position position="11"/>
    </location>
    <ligand>
        <name>sn-glycerol 3-phosphate</name>
        <dbReference type="ChEBI" id="CHEBI:57597"/>
    </ligand>
</feature>
<dbReference type="HAMAP" id="MF_00186">
    <property type="entry name" value="Glycerol_kin"/>
    <property type="match status" value="1"/>
</dbReference>
<evidence type="ECO:0000256" key="5">
    <source>
        <dbReference type="ARBA" id="ARBA00022777"/>
    </source>
</evidence>
<keyword evidence="6 9" id="KW-0319">Glycerol metabolism</keyword>
<feature type="binding site" evidence="9">
    <location>
        <position position="305"/>
    </location>
    <ligand>
        <name>ADP</name>
        <dbReference type="ChEBI" id="CHEBI:456216"/>
    </ligand>
</feature>
<feature type="domain" description="Carbohydrate kinase FGGY C-terminal" evidence="12">
    <location>
        <begin position="257"/>
        <end position="448"/>
    </location>
</feature>
<organism evidence="13 14">
    <name type="scientific">Inhella gelatinilytica</name>
    <dbReference type="NCBI Taxonomy" id="2795030"/>
    <lineage>
        <taxon>Bacteria</taxon>
        <taxon>Pseudomonadati</taxon>
        <taxon>Pseudomonadota</taxon>
        <taxon>Betaproteobacteria</taxon>
        <taxon>Burkholderiales</taxon>
        <taxon>Sphaerotilaceae</taxon>
        <taxon>Inhella</taxon>
    </lineage>
</organism>
<keyword evidence="4 9" id="KW-0547">Nucleotide-binding</keyword>
<dbReference type="AlphaFoldDB" id="A0A931IXQ6"/>
<feature type="binding site" evidence="9">
    <location>
        <position position="240"/>
    </location>
    <ligand>
        <name>sn-glycerol 3-phosphate</name>
        <dbReference type="ChEBI" id="CHEBI:57597"/>
    </ligand>
</feature>
<feature type="binding site" evidence="9">
    <location>
        <position position="240"/>
    </location>
    <ligand>
        <name>glycerol</name>
        <dbReference type="ChEBI" id="CHEBI:17754"/>
    </ligand>
</feature>
<dbReference type="Proteomes" id="UP000620139">
    <property type="component" value="Unassembled WGS sequence"/>
</dbReference>
<feature type="binding site" evidence="9">
    <location>
        <position position="15"/>
    </location>
    <ligand>
        <name>ADP</name>
        <dbReference type="ChEBI" id="CHEBI:456216"/>
    </ligand>
</feature>
<comment type="pathway">
    <text evidence="1 9">Polyol metabolism; glycerol degradation via glycerol kinase pathway; sn-glycerol 3-phosphate from glycerol: step 1/1.</text>
</comment>
<keyword evidence="14" id="KW-1185">Reference proteome</keyword>
<comment type="activity regulation">
    <text evidence="9">Inhibited by fructose 1,6-bisphosphate (FBP).</text>
</comment>
<dbReference type="GO" id="GO:0019563">
    <property type="term" value="P:glycerol catabolic process"/>
    <property type="evidence" value="ECO:0007669"/>
    <property type="project" value="UniProtKB-UniRule"/>
</dbReference>
<protein>
    <recommendedName>
        <fullName evidence="9">Glycerol kinase</fullName>
        <ecNumber evidence="9">2.7.1.30</ecNumber>
    </recommendedName>
    <alternativeName>
        <fullName evidence="9">ATP:glycerol 3-phosphotransferase</fullName>
    </alternativeName>
    <alternativeName>
        <fullName evidence="9">Glycerokinase</fullName>
        <shortName evidence="9">GK</shortName>
    </alternativeName>
</protein>
<evidence type="ECO:0000256" key="1">
    <source>
        <dbReference type="ARBA" id="ARBA00005190"/>
    </source>
</evidence>
<dbReference type="InterPro" id="IPR018483">
    <property type="entry name" value="Carb_kinase_FGGY_CS"/>
</dbReference>
<feature type="binding site" evidence="9">
    <location>
        <position position="11"/>
    </location>
    <ligand>
        <name>ATP</name>
        <dbReference type="ChEBI" id="CHEBI:30616"/>
    </ligand>
</feature>
<comment type="catalytic activity">
    <reaction evidence="8 9">
        <text>glycerol + ATP = sn-glycerol 3-phosphate + ADP + H(+)</text>
        <dbReference type="Rhea" id="RHEA:21644"/>
        <dbReference type="ChEBI" id="CHEBI:15378"/>
        <dbReference type="ChEBI" id="CHEBI:17754"/>
        <dbReference type="ChEBI" id="CHEBI:30616"/>
        <dbReference type="ChEBI" id="CHEBI:57597"/>
        <dbReference type="ChEBI" id="CHEBI:456216"/>
        <dbReference type="EC" id="2.7.1.30"/>
    </reaction>
</comment>
<dbReference type="GO" id="GO:0005829">
    <property type="term" value="C:cytosol"/>
    <property type="evidence" value="ECO:0007669"/>
    <property type="project" value="TreeGrafter"/>
</dbReference>
<dbReference type="FunFam" id="3.30.420.40:FF:000007">
    <property type="entry name" value="Glycerol kinase"/>
    <property type="match status" value="1"/>
</dbReference>
<sequence>MNAVLALDQGTTSSRALIFDGRGRVVAQSQQAFEQHFPAPGWVEHDPQALWATQFETARHALQASGFSSSHIAALGLTNQRETVVLWDRASGQALTRAVVWQDRRTADLCQRLRDEGHEEEVRQRTGLTLDPYFSATKIAWWLDRHPEWRSRAERGELAVGTVDTWLLWKLTEGRVHATDVTNASRTLLMNLQTGQWDVDLLSLFGIPPALLPEIHPSASDFGTTRLFGGSIRIGGVAGDQQAALFGQGCVAPGQAKNTYGTGCFMLMHTGAMALKSKHGLLTTRACQVDAQAQFALEGSVFMGGATVQWLRDGLKMFQSSSEVEALARSVPDSGGVVVVPAFTGLGAPYWNAEARGAILGLSRGSTQAHIARAALEAITYQCADVLQAMVQDASGSELQLSELRVDGGASANDALMQWQADVLGVPVLRPPLLESTALGAASLAARMAGVELQVEAQEGRHFRPSLSPNEIESRMTRWHDAVRRVL</sequence>
<feature type="binding site" evidence="9">
    <location>
        <position position="241"/>
    </location>
    <ligand>
        <name>glycerol</name>
        <dbReference type="ChEBI" id="CHEBI:17754"/>
    </ligand>
</feature>
<dbReference type="InterPro" id="IPR018484">
    <property type="entry name" value="FGGY_N"/>
</dbReference>
<evidence type="ECO:0000256" key="7">
    <source>
        <dbReference type="ARBA" id="ARBA00022840"/>
    </source>
</evidence>
<feature type="binding site" evidence="9">
    <location>
        <position position="262"/>
    </location>
    <ligand>
        <name>ATP</name>
        <dbReference type="ChEBI" id="CHEBI:30616"/>
    </ligand>
</feature>
<gene>
    <name evidence="9 13" type="primary">glpK</name>
    <name evidence="13" type="ORF">I7X43_08765</name>
</gene>
<dbReference type="CDD" id="cd07786">
    <property type="entry name" value="FGGY_EcGK_like"/>
    <property type="match status" value="1"/>
</dbReference>
<evidence type="ECO:0000313" key="13">
    <source>
        <dbReference type="EMBL" id="MBH9552945.1"/>
    </source>
</evidence>
<name>A0A931IXQ6_9BURK</name>
<dbReference type="InterPro" id="IPR043129">
    <property type="entry name" value="ATPase_NBD"/>
</dbReference>
<evidence type="ECO:0000256" key="2">
    <source>
        <dbReference type="ARBA" id="ARBA00009156"/>
    </source>
</evidence>
<comment type="similarity">
    <text evidence="2 9 10">Belongs to the FGGY kinase family.</text>
</comment>
<feature type="binding site" evidence="9">
    <location>
        <position position="133"/>
    </location>
    <ligand>
        <name>sn-glycerol 3-phosphate</name>
        <dbReference type="ChEBI" id="CHEBI:57597"/>
    </ligand>
</feature>
<dbReference type="PIRSF" id="PIRSF000538">
    <property type="entry name" value="GlpK"/>
    <property type="match status" value="1"/>
</dbReference>
<comment type="caution">
    <text evidence="13">The sequence shown here is derived from an EMBL/GenBank/DDBJ whole genome shotgun (WGS) entry which is preliminary data.</text>
</comment>
<feature type="binding site" evidence="9">
    <location>
        <position position="305"/>
    </location>
    <ligand>
        <name>ATP</name>
        <dbReference type="ChEBI" id="CHEBI:30616"/>
    </ligand>
</feature>
<evidence type="ECO:0000259" key="12">
    <source>
        <dbReference type="Pfam" id="PF02782"/>
    </source>
</evidence>
<dbReference type="GO" id="GO:0006072">
    <property type="term" value="P:glycerol-3-phosphate metabolic process"/>
    <property type="evidence" value="ECO:0007669"/>
    <property type="project" value="InterPro"/>
</dbReference>
<evidence type="ECO:0000256" key="10">
    <source>
        <dbReference type="RuleBase" id="RU003733"/>
    </source>
</evidence>
<dbReference type="InterPro" id="IPR018485">
    <property type="entry name" value="FGGY_C"/>
</dbReference>
<accession>A0A931IXQ6</accession>
<dbReference type="GO" id="GO:0005524">
    <property type="term" value="F:ATP binding"/>
    <property type="evidence" value="ECO:0007669"/>
    <property type="project" value="UniProtKB-UniRule"/>
</dbReference>
<feature type="binding site" evidence="9">
    <location>
        <position position="262"/>
    </location>
    <ligand>
        <name>ADP</name>
        <dbReference type="ChEBI" id="CHEBI:456216"/>
    </ligand>
</feature>
<dbReference type="PANTHER" id="PTHR10196:SF69">
    <property type="entry name" value="GLYCEROL KINASE"/>
    <property type="match status" value="1"/>
</dbReference>
<feature type="binding site" evidence="9">
    <location>
        <position position="409"/>
    </location>
    <ligand>
        <name>ADP</name>
        <dbReference type="ChEBI" id="CHEBI:456216"/>
    </ligand>
</feature>
<evidence type="ECO:0000256" key="8">
    <source>
        <dbReference type="ARBA" id="ARBA00052101"/>
    </source>
</evidence>
<evidence type="ECO:0000256" key="3">
    <source>
        <dbReference type="ARBA" id="ARBA00022679"/>
    </source>
</evidence>
<dbReference type="NCBIfam" id="NF000756">
    <property type="entry name" value="PRK00047.1"/>
    <property type="match status" value="1"/>
</dbReference>
<dbReference type="Gene3D" id="3.30.420.40">
    <property type="match status" value="2"/>
</dbReference>
<dbReference type="PROSITE" id="PS00445">
    <property type="entry name" value="FGGY_KINASES_2"/>
    <property type="match status" value="1"/>
</dbReference>
<dbReference type="RefSeq" id="WP_198100558.1">
    <property type="nucleotide sequence ID" value="NZ_JAEDAL010000003.1"/>
</dbReference>
<dbReference type="EMBL" id="JAEDAL010000003">
    <property type="protein sequence ID" value="MBH9552945.1"/>
    <property type="molecule type" value="Genomic_DNA"/>
</dbReference>
<feature type="binding site" evidence="9">
    <location>
        <position position="12"/>
    </location>
    <ligand>
        <name>ATP</name>
        <dbReference type="ChEBI" id="CHEBI:30616"/>
    </ligand>
</feature>
<dbReference type="FunFam" id="3.30.420.40:FF:000008">
    <property type="entry name" value="Glycerol kinase"/>
    <property type="match status" value="1"/>
</dbReference>
<feature type="binding site" evidence="9">
    <location>
        <position position="82"/>
    </location>
    <ligand>
        <name>sn-glycerol 3-phosphate</name>
        <dbReference type="ChEBI" id="CHEBI:57597"/>
    </ligand>
</feature>
<feature type="binding site" evidence="9">
    <location>
        <position position="81"/>
    </location>
    <ligand>
        <name>sn-glycerol 3-phosphate</name>
        <dbReference type="ChEBI" id="CHEBI:57597"/>
    </ligand>
</feature>
<dbReference type="NCBIfam" id="TIGR01311">
    <property type="entry name" value="glycerol_kin"/>
    <property type="match status" value="1"/>
</dbReference>
<feature type="domain" description="Carbohydrate kinase FGGY N-terminal" evidence="11">
    <location>
        <begin position="4"/>
        <end position="247"/>
    </location>
</feature>
<proteinExistence type="inferred from homology"/>
<feature type="binding site" evidence="9">
    <location>
        <position position="82"/>
    </location>
    <ligand>
        <name>glycerol</name>
        <dbReference type="ChEBI" id="CHEBI:17754"/>
    </ligand>
</feature>
<evidence type="ECO:0000313" key="14">
    <source>
        <dbReference type="Proteomes" id="UP000620139"/>
    </source>
</evidence>
<dbReference type="Pfam" id="PF00370">
    <property type="entry name" value="FGGY_N"/>
    <property type="match status" value="1"/>
</dbReference>
<evidence type="ECO:0000256" key="9">
    <source>
        <dbReference type="HAMAP-Rule" id="MF_00186"/>
    </source>
</evidence>
<feature type="binding site" evidence="9">
    <location>
        <position position="133"/>
    </location>
    <ligand>
        <name>glycerol</name>
        <dbReference type="ChEBI" id="CHEBI:17754"/>
    </ligand>
</feature>